<reference evidence="2 3" key="1">
    <citation type="journal article" date="2017" name="Curr. Biol.">
        <title>Genome architecture and evolution of a unichromosomal asexual nematode.</title>
        <authorList>
            <person name="Fradin H."/>
            <person name="Zegar C."/>
            <person name="Gutwein M."/>
            <person name="Lucas J."/>
            <person name="Kovtun M."/>
            <person name="Corcoran D."/>
            <person name="Baugh L.R."/>
            <person name="Kiontke K."/>
            <person name="Gunsalus K."/>
            <person name="Fitch D.H."/>
            <person name="Piano F."/>
        </authorList>
    </citation>
    <scope>NUCLEOTIDE SEQUENCE [LARGE SCALE GENOMIC DNA]</scope>
    <source>
        <strain evidence="2">PF1309</strain>
    </source>
</reference>
<dbReference type="Proteomes" id="UP000218231">
    <property type="component" value="Unassembled WGS sequence"/>
</dbReference>
<proteinExistence type="predicted"/>
<dbReference type="EMBL" id="LIAE01009873">
    <property type="protein sequence ID" value="PAV67882.1"/>
    <property type="molecule type" value="Genomic_DNA"/>
</dbReference>
<feature type="region of interest" description="Disordered" evidence="1">
    <location>
        <begin position="1"/>
        <end position="21"/>
    </location>
</feature>
<protein>
    <submittedName>
        <fullName evidence="2">Uncharacterized protein</fullName>
    </submittedName>
</protein>
<comment type="caution">
    <text evidence="2">The sequence shown here is derived from an EMBL/GenBank/DDBJ whole genome shotgun (WGS) entry which is preliminary data.</text>
</comment>
<sequence length="187" mass="21437">MQQETSGTGGEAESGAETERQKKWKEWNYTQLAEEYHDVRLVANNGETFTWNCSRIVESCPSLLHMASQIKKSCTSISLFLPLSAQLLQLVTEGTLPEGTLEKEKLLHELASIDDNAWQPYRDTIIGDLCSVISPSNCISLWILCRHYSNEYQTFVLRYSLYHLVKSLRNMSLCRQYFRPVICLPPL</sequence>
<evidence type="ECO:0000313" key="3">
    <source>
        <dbReference type="Proteomes" id="UP000218231"/>
    </source>
</evidence>
<evidence type="ECO:0000313" key="2">
    <source>
        <dbReference type="EMBL" id="PAV67882.1"/>
    </source>
</evidence>
<evidence type="ECO:0000256" key="1">
    <source>
        <dbReference type="SAM" id="MobiDB-lite"/>
    </source>
</evidence>
<name>A0A2A2K1Y6_9BILA</name>
<organism evidence="2 3">
    <name type="scientific">Diploscapter pachys</name>
    <dbReference type="NCBI Taxonomy" id="2018661"/>
    <lineage>
        <taxon>Eukaryota</taxon>
        <taxon>Metazoa</taxon>
        <taxon>Ecdysozoa</taxon>
        <taxon>Nematoda</taxon>
        <taxon>Chromadorea</taxon>
        <taxon>Rhabditida</taxon>
        <taxon>Rhabditina</taxon>
        <taxon>Rhabditomorpha</taxon>
        <taxon>Rhabditoidea</taxon>
        <taxon>Rhabditidae</taxon>
        <taxon>Diploscapter</taxon>
    </lineage>
</organism>
<gene>
    <name evidence="2" type="ORF">WR25_24132</name>
</gene>
<dbReference type="AlphaFoldDB" id="A0A2A2K1Y6"/>
<keyword evidence="3" id="KW-1185">Reference proteome</keyword>
<accession>A0A2A2K1Y6</accession>